<dbReference type="GO" id="GO:0016758">
    <property type="term" value="F:hexosyltransferase activity"/>
    <property type="evidence" value="ECO:0007669"/>
    <property type="project" value="InterPro"/>
</dbReference>
<dbReference type="STRING" id="630515.SAMN04489812_3777"/>
<keyword evidence="2 4" id="KW-0808">Transferase</keyword>
<dbReference type="OrthoDB" id="6620093at2"/>
<evidence type="ECO:0000259" key="3">
    <source>
        <dbReference type="Pfam" id="PF06722"/>
    </source>
</evidence>
<dbReference type="PANTHER" id="PTHR48050:SF13">
    <property type="entry name" value="STEROL 3-BETA-GLUCOSYLTRANSFERASE UGT80A2"/>
    <property type="match status" value="1"/>
</dbReference>
<dbReference type="GO" id="GO:0017000">
    <property type="term" value="P:antibiotic biosynthetic process"/>
    <property type="evidence" value="ECO:0007669"/>
    <property type="project" value="UniProtKB-ARBA"/>
</dbReference>
<keyword evidence="5" id="KW-1185">Reference proteome</keyword>
<evidence type="ECO:0000313" key="5">
    <source>
        <dbReference type="Proteomes" id="UP000199103"/>
    </source>
</evidence>
<accession>A0A1H1WUL4</accession>
<organism evidence="4 5">
    <name type="scientific">Microlunatus soli</name>
    <dbReference type="NCBI Taxonomy" id="630515"/>
    <lineage>
        <taxon>Bacteria</taxon>
        <taxon>Bacillati</taxon>
        <taxon>Actinomycetota</taxon>
        <taxon>Actinomycetes</taxon>
        <taxon>Propionibacteriales</taxon>
        <taxon>Propionibacteriaceae</taxon>
        <taxon>Microlunatus</taxon>
    </lineage>
</organism>
<evidence type="ECO:0000256" key="2">
    <source>
        <dbReference type="ARBA" id="ARBA00022679"/>
    </source>
</evidence>
<dbReference type="RefSeq" id="WP_091526995.1">
    <property type="nucleotide sequence ID" value="NZ_LT629772.1"/>
</dbReference>
<dbReference type="EMBL" id="LT629772">
    <property type="protein sequence ID" value="SDS99849.1"/>
    <property type="molecule type" value="Genomic_DNA"/>
</dbReference>
<dbReference type="Gene3D" id="3.40.50.2000">
    <property type="entry name" value="Glycogen Phosphorylase B"/>
    <property type="match status" value="2"/>
</dbReference>
<protein>
    <submittedName>
        <fullName evidence="4">Glycosyltransferase, MGT family</fullName>
    </submittedName>
</protein>
<dbReference type="CDD" id="cd03784">
    <property type="entry name" value="GT1_Gtf-like"/>
    <property type="match status" value="1"/>
</dbReference>
<name>A0A1H1WUL4_9ACTN</name>
<gene>
    <name evidence="4" type="ORF">SAMN04489812_3777</name>
</gene>
<dbReference type="GO" id="GO:0008194">
    <property type="term" value="F:UDP-glycosyltransferase activity"/>
    <property type="evidence" value="ECO:0007669"/>
    <property type="project" value="InterPro"/>
</dbReference>
<proteinExistence type="inferred from homology"/>
<comment type="similarity">
    <text evidence="1">Belongs to the UDP-glycosyltransferase family.</text>
</comment>
<dbReference type="SUPFAM" id="SSF53756">
    <property type="entry name" value="UDP-Glycosyltransferase/glycogen phosphorylase"/>
    <property type="match status" value="1"/>
</dbReference>
<dbReference type="InterPro" id="IPR002213">
    <property type="entry name" value="UDP_glucos_trans"/>
</dbReference>
<sequence length="401" mass="43122">MHIGFLSFPGHGHVNPTLPIVEELVRRGHRVSYAITEEFVAAVEGAGATALTIPGSPIPAMRGTDPARMAGRMQTMIDDALAAFEPVAAAWSADPVDAICYDNMFSTAPMLIEKLDVPGIAYNPSYASNERYSPRQAMMSGFAGQDGGPERFARMRELIGAASGRVAAFAEQQGVTPPAFFDATPEALNLVFIPKAFQPQADTFDDRFVFVGPDLGSRADDDWRPAESDRPLLFISLGTAFNDRPEFFRSCIEAFGGGRWQVAMAIGRATEVDDLGEIPDNFEIRPYFPQPAVLRHADVFVSHTGMNSTMEALASGVPLVAVPQMPEQQMNAQQVDDLGLGRRLDTETVTAEQLRDAVTAVADDPQLRARVADFATDLARAGGATAAVDAIETHLSVPAPV</sequence>
<evidence type="ECO:0000256" key="1">
    <source>
        <dbReference type="ARBA" id="ARBA00009995"/>
    </source>
</evidence>
<dbReference type="InterPro" id="IPR010610">
    <property type="entry name" value="EryCIII-like_C"/>
</dbReference>
<dbReference type="AlphaFoldDB" id="A0A1H1WUL4"/>
<feature type="domain" description="Erythromycin biosynthesis protein CIII-like C-terminal" evidence="3">
    <location>
        <begin position="269"/>
        <end position="379"/>
    </location>
</feature>
<reference evidence="4 5" key="1">
    <citation type="submission" date="2016-10" db="EMBL/GenBank/DDBJ databases">
        <authorList>
            <person name="de Groot N.N."/>
        </authorList>
    </citation>
    <scope>NUCLEOTIDE SEQUENCE [LARGE SCALE GENOMIC DNA]</scope>
    <source>
        <strain evidence="4 5">DSM 21800</strain>
    </source>
</reference>
<dbReference type="FunFam" id="3.40.50.2000:FF:000072">
    <property type="entry name" value="Glycosyl transferase"/>
    <property type="match status" value="1"/>
</dbReference>
<dbReference type="InterPro" id="IPR050426">
    <property type="entry name" value="Glycosyltransferase_28"/>
</dbReference>
<dbReference type="PANTHER" id="PTHR48050">
    <property type="entry name" value="STEROL 3-BETA-GLUCOSYLTRANSFERASE"/>
    <property type="match status" value="1"/>
</dbReference>
<dbReference type="InterPro" id="IPR006326">
    <property type="entry name" value="UDPGT_MGT-like"/>
</dbReference>
<dbReference type="NCBIfam" id="TIGR01426">
    <property type="entry name" value="MGT"/>
    <property type="match status" value="1"/>
</dbReference>
<dbReference type="Pfam" id="PF06722">
    <property type="entry name" value="EryCIII-like_C"/>
    <property type="match status" value="1"/>
</dbReference>
<evidence type="ECO:0000313" key="4">
    <source>
        <dbReference type="EMBL" id="SDS99849.1"/>
    </source>
</evidence>
<dbReference type="Proteomes" id="UP000199103">
    <property type="component" value="Chromosome I"/>
</dbReference>